<accession>A0A7J8YST2</accession>
<organism evidence="1 2">
    <name type="scientific">Gossypium aridum</name>
    <name type="common">American cotton</name>
    <name type="synonym">Erioxylum aridum</name>
    <dbReference type="NCBI Taxonomy" id="34290"/>
    <lineage>
        <taxon>Eukaryota</taxon>
        <taxon>Viridiplantae</taxon>
        <taxon>Streptophyta</taxon>
        <taxon>Embryophyta</taxon>
        <taxon>Tracheophyta</taxon>
        <taxon>Spermatophyta</taxon>
        <taxon>Magnoliopsida</taxon>
        <taxon>eudicotyledons</taxon>
        <taxon>Gunneridae</taxon>
        <taxon>Pentapetalae</taxon>
        <taxon>rosids</taxon>
        <taxon>malvids</taxon>
        <taxon>Malvales</taxon>
        <taxon>Malvaceae</taxon>
        <taxon>Malvoideae</taxon>
        <taxon>Gossypium</taxon>
    </lineage>
</organism>
<evidence type="ECO:0000313" key="2">
    <source>
        <dbReference type="Proteomes" id="UP000593577"/>
    </source>
</evidence>
<name>A0A7J8YST2_GOSAI</name>
<dbReference type="EMBL" id="JABFAA010352842">
    <property type="protein sequence ID" value="MBA0702638.1"/>
    <property type="molecule type" value="Genomic_DNA"/>
</dbReference>
<evidence type="ECO:0000313" key="1">
    <source>
        <dbReference type="EMBL" id="MBA0702638.1"/>
    </source>
</evidence>
<feature type="non-terminal residue" evidence="1">
    <location>
        <position position="1"/>
    </location>
</feature>
<gene>
    <name evidence="1" type="ORF">Goari_020530</name>
</gene>
<comment type="caution">
    <text evidence="1">The sequence shown here is derived from an EMBL/GenBank/DDBJ whole genome shotgun (WGS) entry which is preliminary data.</text>
</comment>
<proteinExistence type="predicted"/>
<dbReference type="AlphaFoldDB" id="A0A7J8YST2"/>
<keyword evidence="2" id="KW-1185">Reference proteome</keyword>
<protein>
    <submittedName>
        <fullName evidence="1">Uncharacterized protein</fullName>
    </submittedName>
</protein>
<reference evidence="1 2" key="1">
    <citation type="journal article" date="2019" name="Genome Biol. Evol.">
        <title>Insights into the evolution of the New World diploid cottons (Gossypium, subgenus Houzingenia) based on genome sequencing.</title>
        <authorList>
            <person name="Grover C.E."/>
            <person name="Arick M.A. 2nd"/>
            <person name="Thrash A."/>
            <person name="Conover J.L."/>
            <person name="Sanders W.S."/>
            <person name="Peterson D.G."/>
            <person name="Frelichowski J.E."/>
            <person name="Scheffler J.A."/>
            <person name="Scheffler B.E."/>
            <person name="Wendel J.F."/>
        </authorList>
    </citation>
    <scope>NUCLEOTIDE SEQUENCE [LARGE SCALE GENOMIC DNA]</scope>
    <source>
        <strain evidence="1">185</strain>
        <tissue evidence="1">Leaf</tissue>
    </source>
</reference>
<dbReference type="Proteomes" id="UP000593577">
    <property type="component" value="Unassembled WGS sequence"/>
</dbReference>
<sequence length="31" mass="3657">IVKDWPHQRRYRKVPGGTVRHFDNNDPVIVG</sequence>